<dbReference type="AlphaFoldDB" id="A0AAD4P196"/>
<gene>
    <name evidence="2" type="ORF">C2S53_007772</name>
</gene>
<reference evidence="2 3" key="1">
    <citation type="journal article" date="2021" name="Nat. Commun.">
        <title>Incipient diploidization of the medicinal plant Perilla within 10,000 years.</title>
        <authorList>
            <person name="Zhang Y."/>
            <person name="Shen Q."/>
            <person name="Leng L."/>
            <person name="Zhang D."/>
            <person name="Chen S."/>
            <person name="Shi Y."/>
            <person name="Ning Z."/>
            <person name="Chen S."/>
        </authorList>
    </citation>
    <scope>NUCLEOTIDE SEQUENCE [LARGE SCALE GENOMIC DNA]</scope>
    <source>
        <strain evidence="3">cv. PC099</strain>
    </source>
</reference>
<accession>A0AAD4P196</accession>
<comment type="caution">
    <text evidence="2">The sequence shown here is derived from an EMBL/GenBank/DDBJ whole genome shotgun (WGS) entry which is preliminary data.</text>
</comment>
<evidence type="ECO:0000313" key="2">
    <source>
        <dbReference type="EMBL" id="KAH6822445.1"/>
    </source>
</evidence>
<feature type="region of interest" description="Disordered" evidence="1">
    <location>
        <begin position="387"/>
        <end position="437"/>
    </location>
</feature>
<evidence type="ECO:0008006" key="4">
    <source>
        <dbReference type="Google" id="ProtNLM"/>
    </source>
</evidence>
<dbReference type="EMBL" id="SDAM02001264">
    <property type="protein sequence ID" value="KAH6822445.1"/>
    <property type="molecule type" value="Genomic_DNA"/>
</dbReference>
<sequence length="437" mass="49121">MGMKRPLEEEDFPESSFRQAKQQDYNGKLTLNAEDYHITTLAVQHPGEAKNSFCQLHFEQLDDDCDADNASVADKELEASAPLSLVTSSSSEEDAMVGETSEWSCFPGYIDFSIPRRPPSQFDDPYISLLNCPPRKEVPLGPDHQAEVPPWDPNGSQMGFSGSSYFVNGDREERLIGTCIIAMPDLNDSTMEGVGVGRGRTDCSCLDMGSMRCVQQHLKEAREKLRETIGDVNFLELGFCGMGDEIAYKWTPHDEQVFHDVVYSNPASHGRRFWKYLSAAFPTRTKNELVSYYFNVFMLRRRAVQNRSYLLEIDSDDDEELRGVHGGSYQNRSYPSDLDTDIDDRKGHNGDCYLMEGEDEDSTVESFGDQDLDASWVDDFWSEPQNGCGDEASNLNHGASSEGKVEKLDSVKLNARTAEMMSGEDDEALHDDPRLYS</sequence>
<organism evidence="2 3">
    <name type="scientific">Perilla frutescens var. hirtella</name>
    <name type="common">Perilla citriodora</name>
    <name type="synonym">Perilla setoyensis</name>
    <dbReference type="NCBI Taxonomy" id="608512"/>
    <lineage>
        <taxon>Eukaryota</taxon>
        <taxon>Viridiplantae</taxon>
        <taxon>Streptophyta</taxon>
        <taxon>Embryophyta</taxon>
        <taxon>Tracheophyta</taxon>
        <taxon>Spermatophyta</taxon>
        <taxon>Magnoliopsida</taxon>
        <taxon>eudicotyledons</taxon>
        <taxon>Gunneridae</taxon>
        <taxon>Pentapetalae</taxon>
        <taxon>asterids</taxon>
        <taxon>lamiids</taxon>
        <taxon>Lamiales</taxon>
        <taxon>Lamiaceae</taxon>
        <taxon>Nepetoideae</taxon>
        <taxon>Elsholtzieae</taxon>
        <taxon>Perilla</taxon>
    </lineage>
</organism>
<evidence type="ECO:0000256" key="1">
    <source>
        <dbReference type="SAM" id="MobiDB-lite"/>
    </source>
</evidence>
<dbReference type="PANTHER" id="PTHR46872">
    <property type="entry name" value="DNA BINDING PROTEIN"/>
    <property type="match status" value="1"/>
</dbReference>
<name>A0AAD4P196_PERFH</name>
<dbReference type="CDD" id="cd00167">
    <property type="entry name" value="SANT"/>
    <property type="match status" value="1"/>
</dbReference>
<dbReference type="InterPro" id="IPR001005">
    <property type="entry name" value="SANT/Myb"/>
</dbReference>
<dbReference type="Proteomes" id="UP001190926">
    <property type="component" value="Unassembled WGS sequence"/>
</dbReference>
<keyword evidence="3" id="KW-1185">Reference proteome</keyword>
<protein>
    <recommendedName>
        <fullName evidence="4">Myb-like domain-containing protein</fullName>
    </recommendedName>
</protein>
<proteinExistence type="predicted"/>
<evidence type="ECO:0000313" key="3">
    <source>
        <dbReference type="Proteomes" id="UP001190926"/>
    </source>
</evidence>
<feature type="region of interest" description="Disordered" evidence="1">
    <location>
        <begin position="321"/>
        <end position="347"/>
    </location>
</feature>
<dbReference type="PANTHER" id="PTHR46872:SF5">
    <property type="entry name" value="MYB-LIKE DOMAIN-CONTAINING PROTEIN"/>
    <property type="match status" value="1"/>
</dbReference>